<evidence type="ECO:0000256" key="1">
    <source>
        <dbReference type="SAM" id="MobiDB-lite"/>
    </source>
</evidence>
<evidence type="ECO:0000313" key="2">
    <source>
        <dbReference type="EMBL" id="CCC99937.1"/>
    </source>
</evidence>
<name>A0A9P1JUE8_9PROT</name>
<dbReference type="KEGG" id="abs:AZOBR_p130125"/>
<feature type="region of interest" description="Disordered" evidence="1">
    <location>
        <begin position="47"/>
        <end position="84"/>
    </location>
</feature>
<dbReference type="AlphaFoldDB" id="A0A9P1JUE8"/>
<protein>
    <submittedName>
        <fullName evidence="2">Uncharacterized protein</fullName>
    </submittedName>
</protein>
<proteinExistence type="predicted"/>
<gene>
    <name evidence="2" type="ORF">AZOBR_p130125</name>
</gene>
<dbReference type="Proteomes" id="UP000007319">
    <property type="component" value="Plasmid AZOBR_p1"/>
</dbReference>
<accession>A0A9P1JUE8</accession>
<feature type="compositionally biased region" description="Basic and acidic residues" evidence="1">
    <location>
        <begin position="47"/>
        <end position="57"/>
    </location>
</feature>
<sequence length="84" mass="8833">MSLRTGDRRTAIRRGLALDLALEEIRLMGAPPGLTIRTLPVNLRNDPVREGEMERASRPTAPSAAALGEAGGSGPARPSPPPPQ</sequence>
<organism evidence="2 3">
    <name type="scientific">Azospirillum baldaniorum</name>
    <dbReference type="NCBI Taxonomy" id="1064539"/>
    <lineage>
        <taxon>Bacteria</taxon>
        <taxon>Pseudomonadati</taxon>
        <taxon>Pseudomonadota</taxon>
        <taxon>Alphaproteobacteria</taxon>
        <taxon>Rhodospirillales</taxon>
        <taxon>Azospirillaceae</taxon>
        <taxon>Azospirillum</taxon>
    </lineage>
</organism>
<feature type="compositionally biased region" description="Low complexity" evidence="1">
    <location>
        <begin position="58"/>
        <end position="68"/>
    </location>
</feature>
<reference evidence="2 3" key="1">
    <citation type="journal article" date="2011" name="PLoS Genet.">
        <title>Azospirillum genomes reveal transition of bacteria from aquatic to terrestrial environments.</title>
        <authorList>
            <person name="Wisniewski-Dye F."/>
            <person name="Borziak K."/>
            <person name="Khalsa-Moyers G."/>
            <person name="Alexandre G."/>
            <person name="Sukharnikov L.O."/>
            <person name="Wuichet K."/>
            <person name="Hurst G.B."/>
            <person name="McDonald W.H."/>
            <person name="Robertson J.S."/>
            <person name="Barbe V."/>
            <person name="Calteau A."/>
            <person name="Rouy Z."/>
            <person name="Mangenot S."/>
            <person name="Prigent-Combaret C."/>
            <person name="Normand P."/>
            <person name="Boyer M."/>
            <person name="Siguier P."/>
            <person name="Dessaux Y."/>
            <person name="Elmerich C."/>
            <person name="Condemine G."/>
            <person name="Krishnen G."/>
            <person name="Kennedy I."/>
            <person name="Paterson A.H."/>
            <person name="Gonzalez V."/>
            <person name="Mavingui P."/>
            <person name="Zhulin I.B."/>
        </authorList>
    </citation>
    <scope>NUCLEOTIDE SEQUENCE [LARGE SCALE GENOMIC DNA]</scope>
    <source>
        <strain evidence="2 3">Sp245</strain>
    </source>
</reference>
<dbReference type="EMBL" id="HE577328">
    <property type="protein sequence ID" value="CCC99937.1"/>
    <property type="molecule type" value="Genomic_DNA"/>
</dbReference>
<evidence type="ECO:0000313" key="3">
    <source>
        <dbReference type="Proteomes" id="UP000007319"/>
    </source>
</evidence>
<geneLocation type="plasmid" evidence="2 3">
    <name>AZOBR_p1</name>
</geneLocation>
<keyword evidence="3" id="KW-1185">Reference proteome</keyword>
<keyword evidence="2" id="KW-0614">Plasmid</keyword>